<dbReference type="Pfam" id="PF18319">
    <property type="entry name" value="Zn_ribbon_PriA"/>
    <property type="match status" value="1"/>
</dbReference>
<dbReference type="RefSeq" id="WP_173559381.1">
    <property type="nucleotide sequence ID" value="NZ_JAPIUZ010000001.1"/>
</dbReference>
<feature type="binding site" evidence="11">
    <location>
        <position position="492"/>
    </location>
    <ligand>
        <name>Zn(2+)</name>
        <dbReference type="ChEBI" id="CHEBI:29105"/>
        <label>2</label>
    </ligand>
</feature>
<evidence type="ECO:0000256" key="4">
    <source>
        <dbReference type="ARBA" id="ARBA00022741"/>
    </source>
</evidence>
<evidence type="ECO:0000256" key="2">
    <source>
        <dbReference type="ARBA" id="ARBA00022705"/>
    </source>
</evidence>
<evidence type="ECO:0000256" key="5">
    <source>
        <dbReference type="ARBA" id="ARBA00022801"/>
    </source>
</evidence>
<feature type="binding site" evidence="11">
    <location>
        <position position="471"/>
    </location>
    <ligand>
        <name>Zn(2+)</name>
        <dbReference type="ChEBI" id="CHEBI:29105"/>
        <label>2</label>
    </ligand>
</feature>
<dbReference type="EC" id="5.6.2.4" evidence="11"/>
<dbReference type="Pfam" id="PF17764">
    <property type="entry name" value="PriA_3primeBD"/>
    <property type="match status" value="1"/>
</dbReference>
<dbReference type="InterPro" id="IPR014001">
    <property type="entry name" value="Helicase_ATP-bd"/>
</dbReference>
<dbReference type="InterPro" id="IPR005259">
    <property type="entry name" value="PriA"/>
</dbReference>
<feature type="region of interest" description="Disordered" evidence="12">
    <location>
        <begin position="67"/>
        <end position="87"/>
    </location>
</feature>
<dbReference type="CDD" id="cd17929">
    <property type="entry name" value="DEXHc_priA"/>
    <property type="match status" value="1"/>
</dbReference>
<comment type="catalytic activity">
    <reaction evidence="11">
        <text>Couples ATP hydrolysis with the unwinding of duplex DNA by translocating in the 3'-5' direction.</text>
        <dbReference type="EC" id="5.6.2.4"/>
    </reaction>
</comment>
<dbReference type="SUPFAM" id="SSF52540">
    <property type="entry name" value="P-loop containing nucleoside triphosphate hydrolases"/>
    <property type="match status" value="2"/>
</dbReference>
<evidence type="ECO:0000259" key="13">
    <source>
        <dbReference type="PROSITE" id="PS51192"/>
    </source>
</evidence>
<comment type="function">
    <text evidence="11">Initiates the restart of stalled replication forks, which reloads the replicative helicase on sites other than the origin of replication. Recognizes and binds to abandoned replication forks and remodels them to uncover a helicase loading site. Promotes assembly of the primosome at these replication forks.</text>
</comment>
<comment type="subunit">
    <text evidence="11">Component of the replication restart primosome.</text>
</comment>
<feature type="binding site" evidence="11">
    <location>
        <position position="489"/>
    </location>
    <ligand>
        <name>Zn(2+)</name>
        <dbReference type="ChEBI" id="CHEBI:29105"/>
        <label>2</label>
    </ligand>
</feature>
<dbReference type="EMBL" id="JAPIUZ010000001">
    <property type="protein sequence ID" value="MCX2562553.1"/>
    <property type="molecule type" value="Genomic_DNA"/>
</dbReference>
<evidence type="ECO:0000256" key="6">
    <source>
        <dbReference type="ARBA" id="ARBA00022806"/>
    </source>
</evidence>
<keyword evidence="6 11" id="KW-0347">Helicase</keyword>
<keyword evidence="3 11" id="KW-0479">Metal-binding</keyword>
<feature type="binding site" evidence="11">
    <location>
        <position position="462"/>
    </location>
    <ligand>
        <name>Zn(2+)</name>
        <dbReference type="ChEBI" id="CHEBI:29105"/>
        <label>1</label>
    </ligand>
</feature>
<evidence type="ECO:0000313" key="15">
    <source>
        <dbReference type="Proteomes" id="UP001301152"/>
    </source>
</evidence>
<protein>
    <recommendedName>
        <fullName evidence="11">Replication restart protein PriA</fullName>
    </recommendedName>
    <alternativeName>
        <fullName evidence="11">ATP-dependent DNA helicase PriA</fullName>
        <ecNumber evidence="11">5.6.2.4</ecNumber>
    </alternativeName>
    <alternativeName>
        <fullName evidence="11">DNA 3'-5' helicase PriA</fullName>
    </alternativeName>
</protein>
<dbReference type="Proteomes" id="UP001301152">
    <property type="component" value="Unassembled WGS sequence"/>
</dbReference>
<organism evidence="14 15">
    <name type="scientific">Acetobacter thailandicus</name>
    <dbReference type="NCBI Taxonomy" id="1502842"/>
    <lineage>
        <taxon>Bacteria</taxon>
        <taxon>Pseudomonadati</taxon>
        <taxon>Pseudomonadota</taxon>
        <taxon>Alphaproteobacteria</taxon>
        <taxon>Acetobacterales</taxon>
        <taxon>Acetobacteraceae</taxon>
        <taxon>Acetobacter</taxon>
    </lineage>
</organism>
<dbReference type="NCBIfam" id="NF004070">
    <property type="entry name" value="PRK05580.2-2"/>
    <property type="match status" value="1"/>
</dbReference>
<feature type="domain" description="Helicase ATP-binding" evidence="13">
    <location>
        <begin position="235"/>
        <end position="401"/>
    </location>
</feature>
<feature type="binding site" evidence="11">
    <location>
        <position position="505"/>
    </location>
    <ligand>
        <name>Zn(2+)</name>
        <dbReference type="ChEBI" id="CHEBI:29105"/>
        <label>1</label>
    </ligand>
</feature>
<dbReference type="InterPro" id="IPR001650">
    <property type="entry name" value="Helicase_C-like"/>
</dbReference>
<dbReference type="NCBIfam" id="TIGR00595">
    <property type="entry name" value="priA"/>
    <property type="match status" value="1"/>
</dbReference>
<evidence type="ECO:0000256" key="11">
    <source>
        <dbReference type="HAMAP-Rule" id="MF_00983"/>
    </source>
</evidence>
<dbReference type="PROSITE" id="PS51192">
    <property type="entry name" value="HELICASE_ATP_BIND_1"/>
    <property type="match status" value="1"/>
</dbReference>
<comment type="catalytic activity">
    <reaction evidence="11">
        <text>ATP + H2O = ADP + phosphate + H(+)</text>
        <dbReference type="Rhea" id="RHEA:13065"/>
        <dbReference type="ChEBI" id="CHEBI:15377"/>
        <dbReference type="ChEBI" id="CHEBI:15378"/>
        <dbReference type="ChEBI" id="CHEBI:30616"/>
        <dbReference type="ChEBI" id="CHEBI:43474"/>
        <dbReference type="ChEBI" id="CHEBI:456216"/>
        <dbReference type="EC" id="5.6.2.4"/>
    </reaction>
</comment>
<keyword evidence="9 11" id="KW-0238">DNA-binding</keyword>
<keyword evidence="8 11" id="KW-0067">ATP-binding</keyword>
<dbReference type="InterPro" id="IPR040498">
    <property type="entry name" value="PriA_CRR"/>
</dbReference>
<dbReference type="InterPro" id="IPR041222">
    <property type="entry name" value="PriA_3primeBD"/>
</dbReference>
<comment type="similarity">
    <text evidence="11">Belongs to the helicase family. PriA subfamily.</text>
</comment>
<keyword evidence="4 11" id="KW-0547">Nucleotide-binding</keyword>
<evidence type="ECO:0000256" key="3">
    <source>
        <dbReference type="ARBA" id="ARBA00022723"/>
    </source>
</evidence>
<dbReference type="GO" id="GO:0016787">
    <property type="term" value="F:hydrolase activity"/>
    <property type="evidence" value="ECO:0007669"/>
    <property type="project" value="UniProtKB-KW"/>
</dbReference>
<feature type="binding site" evidence="11">
    <location>
        <position position="474"/>
    </location>
    <ligand>
        <name>Zn(2+)</name>
        <dbReference type="ChEBI" id="CHEBI:29105"/>
        <label>2</label>
    </ligand>
</feature>
<dbReference type="InterPro" id="IPR011545">
    <property type="entry name" value="DEAD/DEAH_box_helicase_dom"/>
</dbReference>
<dbReference type="SMART" id="SM00490">
    <property type="entry name" value="HELICc"/>
    <property type="match status" value="1"/>
</dbReference>
<evidence type="ECO:0000256" key="7">
    <source>
        <dbReference type="ARBA" id="ARBA00022833"/>
    </source>
</evidence>
<evidence type="ECO:0000313" key="14">
    <source>
        <dbReference type="EMBL" id="MCX2562553.1"/>
    </source>
</evidence>
<feature type="binding site" evidence="11">
    <location>
        <position position="465"/>
    </location>
    <ligand>
        <name>Zn(2+)</name>
        <dbReference type="ChEBI" id="CHEBI:29105"/>
        <label>1</label>
    </ligand>
</feature>
<dbReference type="HAMAP" id="MF_00983">
    <property type="entry name" value="PriA"/>
    <property type="match status" value="1"/>
</dbReference>
<evidence type="ECO:0000256" key="1">
    <source>
        <dbReference type="ARBA" id="ARBA00022515"/>
    </source>
</evidence>
<proteinExistence type="inferred from homology"/>
<keyword evidence="1 11" id="KW-0639">Primosome</keyword>
<reference evidence="14 15" key="1">
    <citation type="submission" date="2022-11" db="EMBL/GenBank/DDBJ databases">
        <title>Genome sequencing of Acetobacter type strain.</title>
        <authorList>
            <person name="Heo J."/>
            <person name="Lee D."/>
            <person name="Han B.-H."/>
            <person name="Hong S.-B."/>
            <person name="Kwon S.-W."/>
        </authorList>
    </citation>
    <scope>NUCLEOTIDE SEQUENCE [LARGE SCALE GENOMIC DNA]</scope>
    <source>
        <strain evidence="14 15">KACC 21253</strain>
    </source>
</reference>
<sequence length="753" mass="82829">MKSASLFSTLSETLADVAQPQQRVSVLLPMPFKGPFDYLSPPDITLNPGDIVLVPLGRRQKTGVVWETSSDLPPDLAPPAEQKDRTDTSRLKEVAELLELPPLSADLRRFIDWVAAYTLTPPGMVMAMTLRLHMHGVTSAGTGWLPADTIPADLRMTPARQKVLDLLRKGLPQTTTDISAATGVSAGVVKGLADARALRAIKLEPECPVEAPDPGYRLPVLEAEQARATTALRQSVEKGGFSVTLLEGVTGSGKTEIYLEAIAACIEQGKQALILLPEIALSAQWTERFIRRFGVAPAIWHSDTGQRMRRLTWHATANGNASVVVGARSALFLPFEKLGLIVIDEEHETLYKQEEGVIYNARDMAIVRARLVQCPTVLVSATPSLETLVNVQSGRYRHLMLPSRHGGATMPETRIIDMRVHPPERGRFISPALTEELSATLARQEQAMLFLNRRGYAPLTLCRACGHRMECPHCTAWLVEHRARKRLCCHYCEYFEPVPVTCPACHEENTLTSIGPGIERITEEAHELFPDARILVMASDTLTSPTAITEAVTRISNREIDLIIGTQVVAKGWHFPYLTLVGIVDADLGLSGGDLRAGERTFQLLHQVAGRAGRASAPGRVLLQSYTPEHPVMSALLSGSQDRFMAQEAMQRQPGFWPPYGRLAALIISCEDAAKADAVANAFGRMAPYGEGIQVLGPTPAPVAVLRNRHRRRLLLRTKRTIALQPILHRWLDMVKPDRNVRIDIDIDPVSFL</sequence>
<dbReference type="InterPro" id="IPR027417">
    <property type="entry name" value="P-loop_NTPase"/>
</dbReference>
<dbReference type="InterPro" id="IPR041236">
    <property type="entry name" value="PriA_C"/>
</dbReference>
<evidence type="ECO:0000256" key="12">
    <source>
        <dbReference type="SAM" id="MobiDB-lite"/>
    </source>
</evidence>
<evidence type="ECO:0000256" key="8">
    <source>
        <dbReference type="ARBA" id="ARBA00022840"/>
    </source>
</evidence>
<dbReference type="Gene3D" id="3.40.1440.60">
    <property type="entry name" value="PriA, 3(prime) DNA-binding domain"/>
    <property type="match status" value="1"/>
</dbReference>
<name>A0ABT3QB75_9PROT</name>
<evidence type="ECO:0000256" key="9">
    <source>
        <dbReference type="ARBA" id="ARBA00023125"/>
    </source>
</evidence>
<dbReference type="InterPro" id="IPR042115">
    <property type="entry name" value="PriA_3primeBD_sf"/>
</dbReference>
<dbReference type="SMART" id="SM00487">
    <property type="entry name" value="DEXDc"/>
    <property type="match status" value="1"/>
</dbReference>
<accession>A0ABT3QB75</accession>
<comment type="caution">
    <text evidence="14">The sequence shown here is derived from an EMBL/GenBank/DDBJ whole genome shotgun (WGS) entry which is preliminary data.</text>
</comment>
<dbReference type="Pfam" id="PF00271">
    <property type="entry name" value="Helicase_C"/>
    <property type="match status" value="1"/>
</dbReference>
<dbReference type="Pfam" id="PF00270">
    <property type="entry name" value="DEAD"/>
    <property type="match status" value="1"/>
</dbReference>
<gene>
    <name evidence="11" type="primary">priA</name>
    <name evidence="14" type="ORF">OQ497_01030</name>
</gene>
<keyword evidence="5 11" id="KW-0378">Hydrolase</keyword>
<dbReference type="Pfam" id="PF18074">
    <property type="entry name" value="PriA_C"/>
    <property type="match status" value="1"/>
</dbReference>
<feature type="binding site" evidence="11">
    <location>
        <position position="502"/>
    </location>
    <ligand>
        <name>Zn(2+)</name>
        <dbReference type="ChEBI" id="CHEBI:29105"/>
        <label>1</label>
    </ligand>
</feature>
<dbReference type="Gene3D" id="3.40.50.300">
    <property type="entry name" value="P-loop containing nucleotide triphosphate hydrolases"/>
    <property type="match status" value="2"/>
</dbReference>
<evidence type="ECO:0000256" key="10">
    <source>
        <dbReference type="ARBA" id="ARBA00023235"/>
    </source>
</evidence>
<keyword evidence="15" id="KW-1185">Reference proteome</keyword>
<keyword evidence="2 11" id="KW-0235">DNA replication</keyword>
<keyword evidence="10 11" id="KW-0413">Isomerase</keyword>
<comment type="cofactor">
    <cofactor evidence="11">
        <name>Zn(2+)</name>
        <dbReference type="ChEBI" id="CHEBI:29105"/>
    </cofactor>
    <text evidence="11">Binds 2 zinc ions per subunit.</text>
</comment>
<dbReference type="PANTHER" id="PTHR30580:SF0">
    <property type="entry name" value="PRIMOSOMAL PROTEIN N"/>
    <property type="match status" value="1"/>
</dbReference>
<dbReference type="PANTHER" id="PTHR30580">
    <property type="entry name" value="PRIMOSOMAL PROTEIN N"/>
    <property type="match status" value="1"/>
</dbReference>
<keyword evidence="7 11" id="KW-0862">Zinc</keyword>